<comment type="caution">
    <text evidence="1">The sequence shown here is derived from an EMBL/GenBank/DDBJ whole genome shotgun (WGS) entry which is preliminary data.</text>
</comment>
<proteinExistence type="predicted"/>
<gene>
    <name evidence="1" type="ORF">PSON_ATCC_30995.1.T0240139</name>
</gene>
<evidence type="ECO:0000313" key="2">
    <source>
        <dbReference type="Proteomes" id="UP000692954"/>
    </source>
</evidence>
<dbReference type="Proteomes" id="UP000692954">
    <property type="component" value="Unassembled WGS sequence"/>
</dbReference>
<name>A0A8S1LPZ0_9CILI</name>
<keyword evidence="2" id="KW-1185">Reference proteome</keyword>
<reference evidence="1" key="1">
    <citation type="submission" date="2021-01" db="EMBL/GenBank/DDBJ databases">
        <authorList>
            <consortium name="Genoscope - CEA"/>
            <person name="William W."/>
        </authorList>
    </citation>
    <scope>NUCLEOTIDE SEQUENCE</scope>
</reference>
<evidence type="ECO:0000313" key="1">
    <source>
        <dbReference type="EMBL" id="CAD8068412.1"/>
    </source>
</evidence>
<dbReference type="AlphaFoldDB" id="A0A8S1LPZ0"/>
<accession>A0A8S1LPZ0</accession>
<organism evidence="1 2">
    <name type="scientific">Paramecium sonneborni</name>
    <dbReference type="NCBI Taxonomy" id="65129"/>
    <lineage>
        <taxon>Eukaryota</taxon>
        <taxon>Sar</taxon>
        <taxon>Alveolata</taxon>
        <taxon>Ciliophora</taxon>
        <taxon>Intramacronucleata</taxon>
        <taxon>Oligohymenophorea</taxon>
        <taxon>Peniculida</taxon>
        <taxon>Parameciidae</taxon>
        <taxon>Paramecium</taxon>
    </lineage>
</organism>
<protein>
    <submittedName>
        <fullName evidence="1">Uncharacterized protein</fullName>
    </submittedName>
</protein>
<sequence>MAILIECGKKAYRNSENDKKKGFGIFRQNHGRNMKAYCLMKITRGRNNQFIKGKLKKDKCREVGELN</sequence>
<dbReference type="EMBL" id="CAJJDN010000024">
    <property type="protein sequence ID" value="CAD8068412.1"/>
    <property type="molecule type" value="Genomic_DNA"/>
</dbReference>